<keyword evidence="3 6" id="KW-0949">S-adenosyl-L-methionine</keyword>
<dbReference type="InterPro" id="IPR050750">
    <property type="entry name" value="C5-MTase"/>
</dbReference>
<name>A0A316WM84_9FLAO</name>
<dbReference type="Pfam" id="PF00145">
    <property type="entry name" value="DNA_methylase"/>
    <property type="match status" value="1"/>
</dbReference>
<keyword evidence="2 6" id="KW-0808">Transferase</keyword>
<evidence type="ECO:0000256" key="5">
    <source>
        <dbReference type="ARBA" id="ARBA00047422"/>
    </source>
</evidence>
<dbReference type="OrthoDB" id="32195at2"/>
<dbReference type="CDD" id="cd00315">
    <property type="entry name" value="Cyt_C5_DNA_methylase"/>
    <property type="match status" value="1"/>
</dbReference>
<dbReference type="Proteomes" id="UP000236182">
    <property type="component" value="Unassembled WGS sequence"/>
</dbReference>
<comment type="caution">
    <text evidence="9">The sequence shown here is derived from an EMBL/GenBank/DDBJ whole genome shotgun (WGS) entry which is preliminary data.</text>
</comment>
<comment type="similarity">
    <text evidence="6 7">Belongs to the class I-like SAM-binding methyltransferase superfamily. C5-methyltransferase family.</text>
</comment>
<dbReference type="InterPro" id="IPR031303">
    <property type="entry name" value="C5_meth_CS"/>
</dbReference>
<dbReference type="PRINTS" id="PR00105">
    <property type="entry name" value="C5METTRFRASE"/>
</dbReference>
<dbReference type="InterPro" id="IPR029063">
    <property type="entry name" value="SAM-dependent_MTases_sf"/>
</dbReference>
<dbReference type="AlphaFoldDB" id="A0A316WM84"/>
<proteinExistence type="inferred from homology"/>
<dbReference type="GO" id="GO:0003886">
    <property type="term" value="F:DNA (cytosine-5-)-methyltransferase activity"/>
    <property type="evidence" value="ECO:0007669"/>
    <property type="project" value="UniProtKB-EC"/>
</dbReference>
<reference evidence="9" key="1">
    <citation type="submission" date="2018-04" db="EMBL/GenBank/DDBJ databases">
        <title>Draft Genome Sequences of Chryseobacterium lactis NCTC11390T isolated from milk, Chryseobacterium oncorhynchi 701B-08T from rainbow trout, and Chryseobacterium viscerum 687B-08T from diseased fish.</title>
        <authorList>
            <person name="Jeong J.-J."/>
            <person name="Lee Y.J."/>
            <person name="Pathiraja D."/>
            <person name="Park B."/>
            <person name="Choi I.-G."/>
            <person name="Kim K.D."/>
        </authorList>
    </citation>
    <scope>NUCLEOTIDE SEQUENCE [LARGE SCALE GENOMIC DNA]</scope>
    <source>
        <strain evidence="9">701B-08</strain>
    </source>
</reference>
<dbReference type="PANTHER" id="PTHR46098">
    <property type="entry name" value="TRNA (CYTOSINE(38)-C(5))-METHYLTRANSFERASE"/>
    <property type="match status" value="1"/>
</dbReference>
<dbReference type="REBASE" id="268039">
    <property type="entry name" value="M.Con701B08ORF17485P"/>
</dbReference>
<gene>
    <name evidence="9" type="ORF">C1638_017485</name>
</gene>
<dbReference type="GO" id="GO:0009307">
    <property type="term" value="P:DNA restriction-modification system"/>
    <property type="evidence" value="ECO:0007669"/>
    <property type="project" value="UniProtKB-KW"/>
</dbReference>
<evidence type="ECO:0000256" key="2">
    <source>
        <dbReference type="ARBA" id="ARBA00022679"/>
    </source>
</evidence>
<dbReference type="PROSITE" id="PS00094">
    <property type="entry name" value="C5_MTASE_1"/>
    <property type="match status" value="1"/>
</dbReference>
<dbReference type="EC" id="2.1.1.37" evidence="8"/>
<evidence type="ECO:0000313" key="9">
    <source>
        <dbReference type="EMBL" id="PWN62377.1"/>
    </source>
</evidence>
<dbReference type="NCBIfam" id="TIGR00675">
    <property type="entry name" value="dcm"/>
    <property type="match status" value="1"/>
</dbReference>
<protein>
    <recommendedName>
        <fullName evidence="8">Cytosine-specific methyltransferase</fullName>
        <ecNumber evidence="8">2.1.1.37</ecNumber>
    </recommendedName>
</protein>
<evidence type="ECO:0000256" key="1">
    <source>
        <dbReference type="ARBA" id="ARBA00022603"/>
    </source>
</evidence>
<dbReference type="Gene3D" id="3.90.120.10">
    <property type="entry name" value="DNA Methylase, subunit A, domain 2"/>
    <property type="match status" value="1"/>
</dbReference>
<dbReference type="PROSITE" id="PS00095">
    <property type="entry name" value="C5_MTASE_2"/>
    <property type="match status" value="1"/>
</dbReference>
<evidence type="ECO:0000256" key="8">
    <source>
        <dbReference type="RuleBase" id="RU000417"/>
    </source>
</evidence>
<keyword evidence="10" id="KW-1185">Reference proteome</keyword>
<dbReference type="PROSITE" id="PS51679">
    <property type="entry name" value="SAM_MT_C5"/>
    <property type="match status" value="1"/>
</dbReference>
<evidence type="ECO:0000313" key="10">
    <source>
        <dbReference type="Proteomes" id="UP000236182"/>
    </source>
</evidence>
<dbReference type="PANTHER" id="PTHR46098:SF1">
    <property type="entry name" value="TRNA (CYTOSINE(38)-C(5))-METHYLTRANSFERASE"/>
    <property type="match status" value="1"/>
</dbReference>
<keyword evidence="4" id="KW-0680">Restriction system</keyword>
<dbReference type="SUPFAM" id="SSF53335">
    <property type="entry name" value="S-adenosyl-L-methionine-dependent methyltransferases"/>
    <property type="match status" value="1"/>
</dbReference>
<evidence type="ECO:0000256" key="3">
    <source>
        <dbReference type="ARBA" id="ARBA00022691"/>
    </source>
</evidence>
<sequence>MAKTTNLKLVELFSGIGGFTKGFIDAGYKIEEHYFSEIDKHTIANYKYNFKNARYVGSVVDIRPGDFRNIDILTGGFPCQPFSLAGKRLGFEDTRGTMFFEIIRILMECKPKCVVLENVKGLLNHDNGRTFATIYRLLTEIGYEVECQLLNTKWFLPQNRERIYIVGHLTGKSNPGVFPIGKNEELYNEEKQKSASENPQKSIAKCLNANDRKSWVGNFIEIPKTAKCLTVGGNSGGLNSDMTLIEIGTWRTHKDGNGFRAIKDNVSPTIPARAREDGSGQPVISQGNSIRRLTEIECERLQGFPDNWTEYGNYDGTVKKIPKTQRYKMLGNAVTVKVVEEIAKRIQIINN</sequence>
<dbReference type="InterPro" id="IPR018117">
    <property type="entry name" value="C5_DNA_meth_AS"/>
</dbReference>
<accession>A0A316WM84</accession>
<evidence type="ECO:0000256" key="7">
    <source>
        <dbReference type="RuleBase" id="RU000416"/>
    </source>
</evidence>
<dbReference type="GO" id="GO:0032259">
    <property type="term" value="P:methylation"/>
    <property type="evidence" value="ECO:0007669"/>
    <property type="project" value="UniProtKB-KW"/>
</dbReference>
<feature type="active site" evidence="6">
    <location>
        <position position="79"/>
    </location>
</feature>
<dbReference type="EMBL" id="PPEI02000005">
    <property type="protein sequence ID" value="PWN62377.1"/>
    <property type="molecule type" value="Genomic_DNA"/>
</dbReference>
<dbReference type="Gene3D" id="3.40.50.150">
    <property type="entry name" value="Vaccinia Virus protein VP39"/>
    <property type="match status" value="1"/>
</dbReference>
<keyword evidence="1 6" id="KW-0489">Methyltransferase</keyword>
<comment type="catalytic activity">
    <reaction evidence="5 8">
        <text>a 2'-deoxycytidine in DNA + S-adenosyl-L-methionine = a 5-methyl-2'-deoxycytidine in DNA + S-adenosyl-L-homocysteine + H(+)</text>
        <dbReference type="Rhea" id="RHEA:13681"/>
        <dbReference type="Rhea" id="RHEA-COMP:11369"/>
        <dbReference type="Rhea" id="RHEA-COMP:11370"/>
        <dbReference type="ChEBI" id="CHEBI:15378"/>
        <dbReference type="ChEBI" id="CHEBI:57856"/>
        <dbReference type="ChEBI" id="CHEBI:59789"/>
        <dbReference type="ChEBI" id="CHEBI:85452"/>
        <dbReference type="ChEBI" id="CHEBI:85454"/>
        <dbReference type="EC" id="2.1.1.37"/>
    </reaction>
</comment>
<organism evidence="9 10">
    <name type="scientific">Chryseobacterium oncorhynchi</name>
    <dbReference type="NCBI Taxonomy" id="741074"/>
    <lineage>
        <taxon>Bacteria</taxon>
        <taxon>Pseudomonadati</taxon>
        <taxon>Bacteroidota</taxon>
        <taxon>Flavobacteriia</taxon>
        <taxon>Flavobacteriales</taxon>
        <taxon>Weeksellaceae</taxon>
        <taxon>Chryseobacterium group</taxon>
        <taxon>Chryseobacterium</taxon>
    </lineage>
</organism>
<evidence type="ECO:0000256" key="6">
    <source>
        <dbReference type="PROSITE-ProRule" id="PRU01016"/>
    </source>
</evidence>
<evidence type="ECO:0000256" key="4">
    <source>
        <dbReference type="ARBA" id="ARBA00022747"/>
    </source>
</evidence>
<dbReference type="InterPro" id="IPR001525">
    <property type="entry name" value="C5_MeTfrase"/>
</dbReference>